<dbReference type="AlphaFoldDB" id="A0A378SS47"/>
<sequence>MGFLDKAKDLLSKNADKVDTVIDKAGNLVDKKTQGKYSSTVDKVQEAARKAVADNTDQGRVPPTQGSGQVPPSSPPPSSPPPPATPPPPAPPTAPPTS</sequence>
<dbReference type="Pfam" id="PF14013">
    <property type="entry name" value="MT0933_antitox"/>
    <property type="match status" value="1"/>
</dbReference>
<dbReference type="Proteomes" id="UP000254291">
    <property type="component" value="Unassembled WGS sequence"/>
</dbReference>
<feature type="compositionally biased region" description="Pro residues" evidence="1">
    <location>
        <begin position="72"/>
        <end position="98"/>
    </location>
</feature>
<protein>
    <submittedName>
        <fullName evidence="2">Antitoxin</fullName>
    </submittedName>
</protein>
<evidence type="ECO:0000256" key="1">
    <source>
        <dbReference type="SAM" id="MobiDB-lite"/>
    </source>
</evidence>
<dbReference type="RefSeq" id="WP_011892650.1">
    <property type="nucleotide sequence ID" value="NZ_JACKST010000097.1"/>
</dbReference>
<dbReference type="EMBL" id="UGQM01000001">
    <property type="protein sequence ID" value="STZ45441.1"/>
    <property type="molecule type" value="Genomic_DNA"/>
</dbReference>
<evidence type="ECO:0000313" key="3">
    <source>
        <dbReference type="Proteomes" id="UP000254291"/>
    </source>
</evidence>
<organism evidence="2 3">
    <name type="scientific">Mycolicibacterium gilvum</name>
    <dbReference type="NCBI Taxonomy" id="1804"/>
    <lineage>
        <taxon>Bacteria</taxon>
        <taxon>Bacillati</taxon>
        <taxon>Actinomycetota</taxon>
        <taxon>Actinomycetes</taxon>
        <taxon>Mycobacteriales</taxon>
        <taxon>Mycobacteriaceae</taxon>
        <taxon>Mycolicibacterium</taxon>
    </lineage>
</organism>
<reference evidence="2 3" key="1">
    <citation type="submission" date="2018-06" db="EMBL/GenBank/DDBJ databases">
        <authorList>
            <consortium name="Pathogen Informatics"/>
            <person name="Doyle S."/>
        </authorList>
    </citation>
    <scope>NUCLEOTIDE SEQUENCE [LARGE SCALE GENOMIC DNA]</scope>
    <source>
        <strain evidence="2 3">NCTC10742</strain>
    </source>
</reference>
<dbReference type="OMA" id="HQEERMS"/>
<evidence type="ECO:0000313" key="2">
    <source>
        <dbReference type="EMBL" id="STZ45441.1"/>
    </source>
</evidence>
<accession>A0A378SS47</accession>
<name>A0A378SS47_9MYCO</name>
<feature type="region of interest" description="Disordered" evidence="1">
    <location>
        <begin position="46"/>
        <end position="98"/>
    </location>
</feature>
<dbReference type="InterPro" id="IPR028037">
    <property type="entry name" value="Antitoxin_Rv0909/MT0933"/>
</dbReference>
<proteinExistence type="predicted"/>
<gene>
    <name evidence="2" type="ORF">NCTC10742_04694</name>
</gene>